<accession>B8BVT9</accession>
<evidence type="ECO:0000256" key="1">
    <source>
        <dbReference type="SAM" id="MobiDB-lite"/>
    </source>
</evidence>
<name>B8BVT9_THAPS</name>
<feature type="region of interest" description="Disordered" evidence="1">
    <location>
        <begin position="1"/>
        <end position="55"/>
    </location>
</feature>
<reference evidence="3 4" key="1">
    <citation type="journal article" date="2004" name="Science">
        <title>The genome of the diatom Thalassiosira pseudonana: ecology, evolution, and metabolism.</title>
        <authorList>
            <person name="Armbrust E.V."/>
            <person name="Berges J.A."/>
            <person name="Bowler C."/>
            <person name="Green B.R."/>
            <person name="Martinez D."/>
            <person name="Putnam N.H."/>
            <person name="Zhou S."/>
            <person name="Allen A.E."/>
            <person name="Apt K.E."/>
            <person name="Bechner M."/>
            <person name="Brzezinski M.A."/>
            <person name="Chaal B.K."/>
            <person name="Chiovitti A."/>
            <person name="Davis A.K."/>
            <person name="Demarest M.S."/>
            <person name="Detter J.C."/>
            <person name="Glavina T."/>
            <person name="Goodstein D."/>
            <person name="Hadi M.Z."/>
            <person name="Hellsten U."/>
            <person name="Hildebrand M."/>
            <person name="Jenkins B.D."/>
            <person name="Jurka J."/>
            <person name="Kapitonov V.V."/>
            <person name="Kroger N."/>
            <person name="Lau W.W."/>
            <person name="Lane T.W."/>
            <person name="Larimer F.W."/>
            <person name="Lippmeier J.C."/>
            <person name="Lucas S."/>
            <person name="Medina M."/>
            <person name="Montsant A."/>
            <person name="Obornik M."/>
            <person name="Parker M.S."/>
            <person name="Palenik B."/>
            <person name="Pazour G.J."/>
            <person name="Richardson P.M."/>
            <person name="Rynearson T.A."/>
            <person name="Saito M.A."/>
            <person name="Schwartz D.C."/>
            <person name="Thamatrakoln K."/>
            <person name="Valentin K."/>
            <person name="Vardi A."/>
            <person name="Wilkerson F.P."/>
            <person name="Rokhsar D.S."/>
        </authorList>
    </citation>
    <scope>NUCLEOTIDE SEQUENCE [LARGE SCALE GENOMIC DNA]</scope>
    <source>
        <strain evidence="3 4">CCMP1335</strain>
    </source>
</reference>
<proteinExistence type="predicted"/>
<feature type="compositionally biased region" description="Low complexity" evidence="1">
    <location>
        <begin position="38"/>
        <end position="55"/>
    </location>
</feature>
<dbReference type="Pfam" id="PF08265">
    <property type="entry name" value="YL1_C"/>
    <property type="match status" value="1"/>
</dbReference>
<feature type="compositionally biased region" description="Basic residues" evidence="1">
    <location>
        <begin position="28"/>
        <end position="37"/>
    </location>
</feature>
<feature type="region of interest" description="Disordered" evidence="1">
    <location>
        <begin position="71"/>
        <end position="132"/>
    </location>
</feature>
<keyword evidence="4" id="KW-1185">Reference proteome</keyword>
<dbReference type="GeneID" id="7450454"/>
<gene>
    <name evidence="3" type="ORF">THAPSDRAFT_2951</name>
</gene>
<dbReference type="STRING" id="35128.B8BVT9"/>
<feature type="domain" description="Vps72/YL1 C-terminal" evidence="2">
    <location>
        <begin position="192"/>
        <end position="221"/>
    </location>
</feature>
<feature type="compositionally biased region" description="Acidic residues" evidence="1">
    <location>
        <begin position="81"/>
        <end position="103"/>
    </location>
</feature>
<sequence length="251" mass="27443">MGTASQRKAWNQAMGLAPEGTRGSDRRKATRRDKARKSSLYASSSAIGGDGAANAAEERDYRVAIHMDMLEDVKDTTGGVEDGDDDDDDDEYDEFSELDEDDEKGNSKAKKAPAKKKRKRKSAGAANNSTLPKYLRPRSLASILIEEANRSDSVAKQYVDASVRRLSSDTSTTNTTNDTTITTTRQPYPHRKFCPVTGLFGSYTEPKSGIPYATLSALEQIRERAPPWMNVGNGGGSAGYWEAMKSLRSDL</sequence>
<dbReference type="HOGENOM" id="CLU_1108974_0_0_1"/>
<dbReference type="InterPro" id="IPR013272">
    <property type="entry name" value="Vps72/YL1_C"/>
</dbReference>
<dbReference type="EMBL" id="CM000639">
    <property type="protein sequence ID" value="EED94994.1"/>
    <property type="molecule type" value="Genomic_DNA"/>
</dbReference>
<dbReference type="RefSeq" id="XP_002287551.1">
    <property type="nucleotide sequence ID" value="XM_002287515.1"/>
</dbReference>
<dbReference type="SMART" id="SM00993">
    <property type="entry name" value="YL1_C"/>
    <property type="match status" value="1"/>
</dbReference>
<dbReference type="eggNOG" id="ENOG502SQM7">
    <property type="taxonomic scope" value="Eukaryota"/>
</dbReference>
<protein>
    <recommendedName>
        <fullName evidence="2">Vps72/YL1 C-terminal domain-containing protein</fullName>
    </recommendedName>
</protein>
<feature type="compositionally biased region" description="Basic residues" evidence="1">
    <location>
        <begin position="107"/>
        <end position="122"/>
    </location>
</feature>
<evidence type="ECO:0000259" key="2">
    <source>
        <dbReference type="SMART" id="SM00993"/>
    </source>
</evidence>
<dbReference type="OMA" id="PARKFCP"/>
<dbReference type="GO" id="GO:0005634">
    <property type="term" value="C:nucleus"/>
    <property type="evidence" value="ECO:0000318"/>
    <property type="project" value="GO_Central"/>
</dbReference>
<dbReference type="PaxDb" id="35128-Thaps2951"/>
<organism evidence="3 4">
    <name type="scientific">Thalassiosira pseudonana</name>
    <name type="common">Marine diatom</name>
    <name type="synonym">Cyclotella nana</name>
    <dbReference type="NCBI Taxonomy" id="35128"/>
    <lineage>
        <taxon>Eukaryota</taxon>
        <taxon>Sar</taxon>
        <taxon>Stramenopiles</taxon>
        <taxon>Ochrophyta</taxon>
        <taxon>Bacillariophyta</taxon>
        <taxon>Coscinodiscophyceae</taxon>
        <taxon>Thalassiosirophycidae</taxon>
        <taxon>Thalassiosirales</taxon>
        <taxon>Thalassiosiraceae</taxon>
        <taxon>Thalassiosira</taxon>
    </lineage>
</organism>
<evidence type="ECO:0000313" key="3">
    <source>
        <dbReference type="EMBL" id="EED94994.1"/>
    </source>
</evidence>
<dbReference type="InParanoid" id="B8BVT9"/>
<dbReference type="Proteomes" id="UP000001449">
    <property type="component" value="Chromosome 2"/>
</dbReference>
<reference evidence="3 4" key="2">
    <citation type="journal article" date="2008" name="Nature">
        <title>The Phaeodactylum genome reveals the evolutionary history of diatom genomes.</title>
        <authorList>
            <person name="Bowler C."/>
            <person name="Allen A.E."/>
            <person name="Badger J.H."/>
            <person name="Grimwood J."/>
            <person name="Jabbari K."/>
            <person name="Kuo A."/>
            <person name="Maheswari U."/>
            <person name="Martens C."/>
            <person name="Maumus F."/>
            <person name="Otillar R.P."/>
            <person name="Rayko E."/>
            <person name="Salamov A."/>
            <person name="Vandepoele K."/>
            <person name="Beszteri B."/>
            <person name="Gruber A."/>
            <person name="Heijde M."/>
            <person name="Katinka M."/>
            <person name="Mock T."/>
            <person name="Valentin K."/>
            <person name="Verret F."/>
            <person name="Berges J.A."/>
            <person name="Brownlee C."/>
            <person name="Cadoret J.P."/>
            <person name="Chiovitti A."/>
            <person name="Choi C.J."/>
            <person name="Coesel S."/>
            <person name="De Martino A."/>
            <person name="Detter J.C."/>
            <person name="Durkin C."/>
            <person name="Falciatore A."/>
            <person name="Fournet J."/>
            <person name="Haruta M."/>
            <person name="Huysman M.J."/>
            <person name="Jenkins B.D."/>
            <person name="Jiroutova K."/>
            <person name="Jorgensen R.E."/>
            <person name="Joubert Y."/>
            <person name="Kaplan A."/>
            <person name="Kroger N."/>
            <person name="Kroth P.G."/>
            <person name="La Roche J."/>
            <person name="Lindquist E."/>
            <person name="Lommer M."/>
            <person name="Martin-Jezequel V."/>
            <person name="Lopez P.J."/>
            <person name="Lucas S."/>
            <person name="Mangogna M."/>
            <person name="McGinnis K."/>
            <person name="Medlin L.K."/>
            <person name="Montsant A."/>
            <person name="Oudot-Le Secq M.P."/>
            <person name="Napoli C."/>
            <person name="Obornik M."/>
            <person name="Parker M.S."/>
            <person name="Petit J.L."/>
            <person name="Porcel B.M."/>
            <person name="Poulsen N."/>
            <person name="Robison M."/>
            <person name="Rychlewski L."/>
            <person name="Rynearson T.A."/>
            <person name="Schmutz J."/>
            <person name="Shapiro H."/>
            <person name="Siaut M."/>
            <person name="Stanley M."/>
            <person name="Sussman M.R."/>
            <person name="Taylor A.R."/>
            <person name="Vardi A."/>
            <person name="von Dassow P."/>
            <person name="Vyverman W."/>
            <person name="Willis A."/>
            <person name="Wyrwicz L.S."/>
            <person name="Rokhsar D.S."/>
            <person name="Weissenbach J."/>
            <person name="Armbrust E.V."/>
            <person name="Green B.R."/>
            <person name="Van de Peer Y."/>
            <person name="Grigoriev I.V."/>
        </authorList>
    </citation>
    <scope>NUCLEOTIDE SEQUENCE [LARGE SCALE GENOMIC DNA]</scope>
    <source>
        <strain evidence="3 4">CCMP1335</strain>
    </source>
</reference>
<evidence type="ECO:0000313" key="4">
    <source>
        <dbReference type="Proteomes" id="UP000001449"/>
    </source>
</evidence>
<dbReference type="AlphaFoldDB" id="B8BVT9"/>
<dbReference type="KEGG" id="tps:THAPSDRAFT_2951"/>